<evidence type="ECO:0000256" key="12">
    <source>
        <dbReference type="ARBA" id="ARBA00023172"/>
    </source>
</evidence>
<dbReference type="GO" id="GO:0032196">
    <property type="term" value="P:transposition"/>
    <property type="evidence" value="ECO:0007669"/>
    <property type="project" value="UniProtKB-KW"/>
</dbReference>
<dbReference type="EMBL" id="AVOT02009962">
    <property type="protein sequence ID" value="MBW0489197.1"/>
    <property type="molecule type" value="Genomic_DNA"/>
</dbReference>
<keyword evidence="10" id="KW-0695">RNA-directed DNA polymerase</keyword>
<dbReference type="InterPro" id="IPR039537">
    <property type="entry name" value="Retrotran_Ty1/copia-like"/>
</dbReference>
<keyword evidence="9" id="KW-0229">DNA integration</keyword>
<keyword evidence="3" id="KW-0540">Nuclease</keyword>
<dbReference type="Proteomes" id="UP000765509">
    <property type="component" value="Unassembled WGS sequence"/>
</dbReference>
<dbReference type="GO" id="GO:0005634">
    <property type="term" value="C:nucleus"/>
    <property type="evidence" value="ECO:0007669"/>
    <property type="project" value="UniProtKB-ARBA"/>
</dbReference>
<keyword evidence="7" id="KW-0460">Magnesium</keyword>
<dbReference type="Pfam" id="PF25597">
    <property type="entry name" value="SH3_retrovirus"/>
    <property type="match status" value="1"/>
</dbReference>
<keyword evidence="2" id="KW-0548">Nucleotidyltransferase</keyword>
<dbReference type="GO" id="GO:0006310">
    <property type="term" value="P:DNA recombination"/>
    <property type="evidence" value="ECO:0007669"/>
    <property type="project" value="UniProtKB-KW"/>
</dbReference>
<evidence type="ECO:0000256" key="5">
    <source>
        <dbReference type="ARBA" id="ARBA00022759"/>
    </source>
</evidence>
<accession>A0A9Q3CVJ0</accession>
<evidence type="ECO:0000256" key="8">
    <source>
        <dbReference type="ARBA" id="ARBA00022884"/>
    </source>
</evidence>
<keyword evidence="11" id="KW-0808">Transferase</keyword>
<dbReference type="GO" id="GO:0003887">
    <property type="term" value="F:DNA-directed DNA polymerase activity"/>
    <property type="evidence" value="ECO:0007669"/>
    <property type="project" value="UniProtKB-KW"/>
</dbReference>
<keyword evidence="11" id="KW-0239">DNA-directed DNA polymerase</keyword>
<comment type="caution">
    <text evidence="16">The sequence shown here is derived from an EMBL/GenBank/DDBJ whole genome shotgun (WGS) entry which is preliminary data.</text>
</comment>
<comment type="catalytic activity">
    <reaction evidence="13">
        <text>DNA(n) + a 2'-deoxyribonucleoside 5'-triphosphate = DNA(n+1) + diphosphate</text>
        <dbReference type="Rhea" id="RHEA:22508"/>
        <dbReference type="Rhea" id="RHEA-COMP:17339"/>
        <dbReference type="Rhea" id="RHEA-COMP:17340"/>
        <dbReference type="ChEBI" id="CHEBI:33019"/>
        <dbReference type="ChEBI" id="CHEBI:61560"/>
        <dbReference type="ChEBI" id="CHEBI:173112"/>
        <dbReference type="EC" id="2.7.7.49"/>
    </reaction>
</comment>
<organism evidence="16 17">
    <name type="scientific">Austropuccinia psidii MF-1</name>
    <dbReference type="NCBI Taxonomy" id="1389203"/>
    <lineage>
        <taxon>Eukaryota</taxon>
        <taxon>Fungi</taxon>
        <taxon>Dikarya</taxon>
        <taxon>Basidiomycota</taxon>
        <taxon>Pucciniomycotina</taxon>
        <taxon>Pucciniomycetes</taxon>
        <taxon>Pucciniales</taxon>
        <taxon>Sphaerophragmiaceae</taxon>
        <taxon>Austropuccinia</taxon>
    </lineage>
</organism>
<dbReference type="PANTHER" id="PTHR42648">
    <property type="entry name" value="TRANSPOSASE, PUTATIVE-RELATED"/>
    <property type="match status" value="1"/>
</dbReference>
<dbReference type="InterPro" id="IPR036397">
    <property type="entry name" value="RNaseH_sf"/>
</dbReference>
<keyword evidence="6" id="KW-0378">Hydrolase</keyword>
<keyword evidence="1" id="KW-0815">Transposition</keyword>
<keyword evidence="8" id="KW-0694">RNA-binding</keyword>
<dbReference type="InterPro" id="IPR012337">
    <property type="entry name" value="RNaseH-like_sf"/>
</dbReference>
<dbReference type="Gene3D" id="3.30.420.10">
    <property type="entry name" value="Ribonuclease H-like superfamily/Ribonuclease H"/>
    <property type="match status" value="1"/>
</dbReference>
<reference evidence="16" key="1">
    <citation type="submission" date="2021-03" db="EMBL/GenBank/DDBJ databases">
        <title>Draft genome sequence of rust myrtle Austropuccinia psidii MF-1, a brazilian biotype.</title>
        <authorList>
            <person name="Quecine M.C."/>
            <person name="Pachon D.M.R."/>
            <person name="Bonatelli M.L."/>
            <person name="Correr F.H."/>
            <person name="Franceschini L.M."/>
            <person name="Leite T.F."/>
            <person name="Margarido G.R.A."/>
            <person name="Almeida C.A."/>
            <person name="Ferrarezi J.A."/>
            <person name="Labate C.A."/>
        </authorList>
    </citation>
    <scope>NUCLEOTIDE SEQUENCE</scope>
    <source>
        <strain evidence="16">MF-1</strain>
    </source>
</reference>
<evidence type="ECO:0000256" key="13">
    <source>
        <dbReference type="ARBA" id="ARBA00048173"/>
    </source>
</evidence>
<dbReference type="PROSITE" id="PS50994">
    <property type="entry name" value="INTEGRASE"/>
    <property type="match status" value="1"/>
</dbReference>
<keyword evidence="12" id="KW-0233">DNA recombination</keyword>
<gene>
    <name evidence="16" type="ORF">O181_028912</name>
</gene>
<dbReference type="GO" id="GO:0046872">
    <property type="term" value="F:metal ion binding"/>
    <property type="evidence" value="ECO:0007669"/>
    <property type="project" value="UniProtKB-KW"/>
</dbReference>
<proteinExistence type="predicted"/>
<dbReference type="GO" id="GO:0003964">
    <property type="term" value="F:RNA-directed DNA polymerase activity"/>
    <property type="evidence" value="ECO:0007669"/>
    <property type="project" value="UniProtKB-KW"/>
</dbReference>
<evidence type="ECO:0000256" key="14">
    <source>
        <dbReference type="ARBA" id="ARBA00049244"/>
    </source>
</evidence>
<evidence type="ECO:0000256" key="9">
    <source>
        <dbReference type="ARBA" id="ARBA00022908"/>
    </source>
</evidence>
<comment type="catalytic activity">
    <reaction evidence="14">
        <text>DNA(n) + a 2'-deoxyribonucleoside 5'-triphosphate = DNA(n+1) + diphosphate</text>
        <dbReference type="Rhea" id="RHEA:22508"/>
        <dbReference type="Rhea" id="RHEA-COMP:17339"/>
        <dbReference type="Rhea" id="RHEA-COMP:17340"/>
        <dbReference type="ChEBI" id="CHEBI:33019"/>
        <dbReference type="ChEBI" id="CHEBI:61560"/>
        <dbReference type="ChEBI" id="CHEBI:173112"/>
        <dbReference type="EC" id="2.7.7.7"/>
    </reaction>
</comment>
<evidence type="ECO:0000313" key="16">
    <source>
        <dbReference type="EMBL" id="MBW0489197.1"/>
    </source>
</evidence>
<keyword evidence="17" id="KW-1185">Reference proteome</keyword>
<evidence type="ECO:0000313" key="17">
    <source>
        <dbReference type="Proteomes" id="UP000765509"/>
    </source>
</evidence>
<dbReference type="GO" id="GO:0016787">
    <property type="term" value="F:hydrolase activity"/>
    <property type="evidence" value="ECO:0007669"/>
    <property type="project" value="UniProtKB-KW"/>
</dbReference>
<dbReference type="InterPro" id="IPR057670">
    <property type="entry name" value="SH3_retrovirus"/>
</dbReference>
<name>A0A9Q3CVJ0_9BASI</name>
<evidence type="ECO:0000259" key="15">
    <source>
        <dbReference type="PROSITE" id="PS50994"/>
    </source>
</evidence>
<dbReference type="PANTHER" id="PTHR42648:SF11">
    <property type="entry name" value="TRANSPOSON TY4-P GAG-POL POLYPROTEIN"/>
    <property type="match status" value="1"/>
</dbReference>
<dbReference type="GO" id="GO:0003723">
    <property type="term" value="F:RNA binding"/>
    <property type="evidence" value="ECO:0007669"/>
    <property type="project" value="UniProtKB-KW"/>
</dbReference>
<dbReference type="GO" id="GO:0015074">
    <property type="term" value="P:DNA integration"/>
    <property type="evidence" value="ECO:0007669"/>
    <property type="project" value="UniProtKB-KW"/>
</dbReference>
<evidence type="ECO:0000256" key="10">
    <source>
        <dbReference type="ARBA" id="ARBA00022918"/>
    </source>
</evidence>
<keyword evidence="5" id="KW-0255">Endonuclease</keyword>
<sequence>MGRLWIPTPSGVLELANFYYCPDIQSIILFLGRLIEDGYKPVFNGTALQLVSSNNLIYGTSYVNKCWYLDRSNLKINTICKIPSATAKSWHKQLGHASNAVVKNFLKRFVPEEKSDTWQDFFCEQCAKSKSTSVGSGPTIQTKMSSPVDLLVSDVARSFDKDPEGNWLLLTLRDHASTYTFTAALKSCPDVPNKIMTWIIFLFNMLHRDTAQLWTDNMGEYSGKLRKEIEGCRTLWLPTEPYLLDHNGEAERLNQTIWDMARTMLNASGLPSTFWSYTYSCATHVQNCLPNKRVAPLTSMEHLFGTEPCPSQLYPFGARAFVHVLSEKRVKLDPRATEGVLLTFTKSGKGWIFLNIPSKRIFNSTSAMFPDYQHLPVITSNSKGDVSFILNSLQLGEVPTD</sequence>
<evidence type="ECO:0000256" key="7">
    <source>
        <dbReference type="ARBA" id="ARBA00022842"/>
    </source>
</evidence>
<evidence type="ECO:0000256" key="1">
    <source>
        <dbReference type="ARBA" id="ARBA00022578"/>
    </source>
</evidence>
<dbReference type="AlphaFoldDB" id="A0A9Q3CVJ0"/>
<evidence type="ECO:0000256" key="2">
    <source>
        <dbReference type="ARBA" id="ARBA00022695"/>
    </source>
</evidence>
<evidence type="ECO:0000256" key="11">
    <source>
        <dbReference type="ARBA" id="ARBA00022932"/>
    </source>
</evidence>
<dbReference type="GO" id="GO:0004519">
    <property type="term" value="F:endonuclease activity"/>
    <property type="evidence" value="ECO:0007669"/>
    <property type="project" value="UniProtKB-KW"/>
</dbReference>
<dbReference type="OrthoDB" id="4947595at2759"/>
<evidence type="ECO:0000256" key="4">
    <source>
        <dbReference type="ARBA" id="ARBA00022723"/>
    </source>
</evidence>
<dbReference type="SUPFAM" id="SSF53098">
    <property type="entry name" value="Ribonuclease H-like"/>
    <property type="match status" value="1"/>
</dbReference>
<feature type="domain" description="Integrase catalytic" evidence="15">
    <location>
        <begin position="143"/>
        <end position="307"/>
    </location>
</feature>
<dbReference type="InterPro" id="IPR001584">
    <property type="entry name" value="Integrase_cat-core"/>
</dbReference>
<keyword evidence="4" id="KW-0479">Metal-binding</keyword>
<evidence type="ECO:0000256" key="6">
    <source>
        <dbReference type="ARBA" id="ARBA00022801"/>
    </source>
</evidence>
<protein>
    <recommendedName>
        <fullName evidence="15">Integrase catalytic domain-containing protein</fullName>
    </recommendedName>
</protein>
<evidence type="ECO:0000256" key="3">
    <source>
        <dbReference type="ARBA" id="ARBA00022722"/>
    </source>
</evidence>